<proteinExistence type="predicted"/>
<feature type="non-terminal residue" evidence="1">
    <location>
        <position position="133"/>
    </location>
</feature>
<sequence>IPKIETFLENLKENQIKVAAVVSDSAPAYAAARHRLRLKHRHIIFISCFAHQMNLCVGDLFKECFKFKEASKKVIEIIGFFNNPNNTYWIRKLRDEQKTAHKRYISLCHPCDTRWNSYGEAFSSLLKSKASLV</sequence>
<organism evidence="1 2">
    <name type="scientific">Cetraspora pellucida</name>
    <dbReference type="NCBI Taxonomy" id="1433469"/>
    <lineage>
        <taxon>Eukaryota</taxon>
        <taxon>Fungi</taxon>
        <taxon>Fungi incertae sedis</taxon>
        <taxon>Mucoromycota</taxon>
        <taxon>Glomeromycotina</taxon>
        <taxon>Glomeromycetes</taxon>
        <taxon>Diversisporales</taxon>
        <taxon>Gigasporaceae</taxon>
        <taxon>Cetraspora</taxon>
    </lineage>
</organism>
<feature type="non-terminal residue" evidence="1">
    <location>
        <position position="1"/>
    </location>
</feature>
<dbReference type="Proteomes" id="UP000789366">
    <property type="component" value="Unassembled WGS sequence"/>
</dbReference>
<reference evidence="1" key="1">
    <citation type="submission" date="2021-06" db="EMBL/GenBank/DDBJ databases">
        <authorList>
            <person name="Kallberg Y."/>
            <person name="Tangrot J."/>
            <person name="Rosling A."/>
        </authorList>
    </citation>
    <scope>NUCLEOTIDE SEQUENCE</scope>
    <source>
        <strain evidence="1">28 12/20/2015</strain>
    </source>
</reference>
<name>A0ACA9RGA2_9GLOM</name>
<evidence type="ECO:0000313" key="1">
    <source>
        <dbReference type="EMBL" id="CAG8791810.1"/>
    </source>
</evidence>
<accession>A0ACA9RGA2</accession>
<keyword evidence="2" id="KW-1185">Reference proteome</keyword>
<evidence type="ECO:0000313" key="2">
    <source>
        <dbReference type="Proteomes" id="UP000789366"/>
    </source>
</evidence>
<dbReference type="EMBL" id="CAJVPW010069927">
    <property type="protein sequence ID" value="CAG8791810.1"/>
    <property type="molecule type" value="Genomic_DNA"/>
</dbReference>
<comment type="caution">
    <text evidence="1">The sequence shown here is derived from an EMBL/GenBank/DDBJ whole genome shotgun (WGS) entry which is preliminary data.</text>
</comment>
<gene>
    <name evidence="1" type="ORF">SPELUC_LOCUS17299</name>
</gene>
<protein>
    <submittedName>
        <fullName evidence="1">15694_t:CDS:1</fullName>
    </submittedName>
</protein>